<dbReference type="EMBL" id="LR999457">
    <property type="protein sequence ID" value="CAE6171624.1"/>
    <property type="molecule type" value="Genomic_DNA"/>
</dbReference>
<dbReference type="CDD" id="cd01960">
    <property type="entry name" value="nsLTP1"/>
    <property type="match status" value="1"/>
</dbReference>
<dbReference type="SUPFAM" id="SSF47699">
    <property type="entry name" value="Bifunctional inhibitor/lipid-transfer protein/seed storage 2S albumin"/>
    <property type="match status" value="1"/>
</dbReference>
<keyword evidence="2" id="KW-1185">Reference proteome</keyword>
<protein>
    <recommendedName>
        <fullName evidence="3">Bifunctional inhibitor/plant lipid transfer protein/seed storage helical domain-containing protein</fullName>
    </recommendedName>
</protein>
<dbReference type="Proteomes" id="UP000682877">
    <property type="component" value="Chromosome 7"/>
</dbReference>
<dbReference type="InterPro" id="IPR036312">
    <property type="entry name" value="Bifun_inhib/LTP/seed_sf"/>
</dbReference>
<evidence type="ECO:0008006" key="3">
    <source>
        <dbReference type="Google" id="ProtNLM"/>
    </source>
</evidence>
<dbReference type="AlphaFoldDB" id="A0A8S2B043"/>
<organism evidence="1 2">
    <name type="scientific">Arabidopsis arenosa</name>
    <name type="common">Sand rock-cress</name>
    <name type="synonym">Cardaminopsis arenosa</name>
    <dbReference type="NCBI Taxonomy" id="38785"/>
    <lineage>
        <taxon>Eukaryota</taxon>
        <taxon>Viridiplantae</taxon>
        <taxon>Streptophyta</taxon>
        <taxon>Embryophyta</taxon>
        <taxon>Tracheophyta</taxon>
        <taxon>Spermatophyta</taxon>
        <taxon>Magnoliopsida</taxon>
        <taxon>eudicotyledons</taxon>
        <taxon>Gunneridae</taxon>
        <taxon>Pentapetalae</taxon>
        <taxon>rosids</taxon>
        <taxon>malvids</taxon>
        <taxon>Brassicales</taxon>
        <taxon>Brassicaceae</taxon>
        <taxon>Camelineae</taxon>
        <taxon>Arabidopsis</taxon>
    </lineage>
</organism>
<accession>A0A8S2B043</accession>
<dbReference type="Gene3D" id="1.10.110.10">
    <property type="entry name" value="Plant lipid-transfer and hydrophobic proteins"/>
    <property type="match status" value="1"/>
</dbReference>
<name>A0A8S2B043_ARAAE</name>
<evidence type="ECO:0000313" key="1">
    <source>
        <dbReference type="EMBL" id="CAE6171624.1"/>
    </source>
</evidence>
<evidence type="ECO:0000313" key="2">
    <source>
        <dbReference type="Proteomes" id="UP000682877"/>
    </source>
</evidence>
<proteinExistence type="predicted"/>
<reference evidence="1" key="1">
    <citation type="submission" date="2021-01" db="EMBL/GenBank/DDBJ databases">
        <authorList>
            <person name="Bezrukov I."/>
        </authorList>
    </citation>
    <scope>NUCLEOTIDE SEQUENCE</scope>
</reference>
<gene>
    <name evidence="1" type="ORF">AARE701A_LOCUS18226</name>
</gene>
<sequence length="136" mass="15620">MELEAMRWALELVTMLNADEQWPALKPVLQDTLTTAGAVYRPWPPECVDVANVMVEQCKMFFVHQESPPTAECCRWFSSRHKNAKERRRLCRCMEFLTTAIKPLRPDVLALSDQCHFSSGFPMSRDHTCACKAEEA</sequence>